<evidence type="ECO:0000313" key="7">
    <source>
        <dbReference type="Proteomes" id="UP000659767"/>
    </source>
</evidence>
<dbReference type="Pfam" id="PF01420">
    <property type="entry name" value="Methylase_S"/>
    <property type="match status" value="1"/>
</dbReference>
<comment type="caution">
    <text evidence="6">The sequence shown here is derived from an EMBL/GenBank/DDBJ whole genome shotgun (WGS) entry which is preliminary data.</text>
</comment>
<protein>
    <submittedName>
        <fullName evidence="6">Type I restriction modification enzyme protein S</fullName>
    </submittedName>
</protein>
<keyword evidence="2" id="KW-0680">Restriction system</keyword>
<dbReference type="InterPro" id="IPR051212">
    <property type="entry name" value="Type-I_RE_S_subunit"/>
</dbReference>
<evidence type="ECO:0000313" key="6">
    <source>
        <dbReference type="EMBL" id="GGS42766.1"/>
    </source>
</evidence>
<dbReference type="Gene3D" id="3.90.220.20">
    <property type="entry name" value="DNA methylase specificity domains"/>
    <property type="match status" value="2"/>
</dbReference>
<evidence type="ECO:0000259" key="5">
    <source>
        <dbReference type="Pfam" id="PF01420"/>
    </source>
</evidence>
<keyword evidence="3" id="KW-0238">DNA-binding</keyword>
<evidence type="ECO:0000256" key="4">
    <source>
        <dbReference type="ARBA" id="ARBA00038652"/>
    </source>
</evidence>
<gene>
    <name evidence="6" type="ORF">GCM10010253_16250</name>
</gene>
<dbReference type="EMBL" id="BMSZ01000003">
    <property type="protein sequence ID" value="GGS42766.1"/>
    <property type="molecule type" value="Genomic_DNA"/>
</dbReference>
<reference evidence="7" key="1">
    <citation type="journal article" date="2019" name="Int. J. Syst. Evol. Microbiol.">
        <title>The Global Catalogue of Microorganisms (GCM) 10K type strain sequencing project: providing services to taxonomists for standard genome sequencing and annotation.</title>
        <authorList>
            <consortium name="The Broad Institute Genomics Platform"/>
            <consortium name="The Broad Institute Genome Sequencing Center for Infectious Disease"/>
            <person name="Wu L."/>
            <person name="Ma J."/>
        </authorList>
    </citation>
    <scope>NUCLEOTIDE SEQUENCE [LARGE SCALE GENOMIC DNA]</scope>
    <source>
        <strain evidence="7">JCM 4350</strain>
    </source>
</reference>
<dbReference type="SUPFAM" id="SSF116734">
    <property type="entry name" value="DNA methylase specificity domain"/>
    <property type="match status" value="2"/>
</dbReference>
<accession>A0ABQ2SY53</accession>
<name>A0ABQ2SY53_STRBA</name>
<sequence>MRPSDKIVTAFRDGEVTLRERRRTEGFTNAIHETGYQGIREGDLVVHAMDGFAGAIGVSDSDGKASPVVHTYRSAETSDARFIAYALRTMASGGYVTTLAKGIRERSTSFDAGTLADVLLPAPPLEEQRRIADFLDAETARIDTLSKAYESAKSTITERAQFLIDELIDGIGGSVPLKYFVKFREGPGIMASDFEETGTPLVRVSGLQNGEVTLKGANYLSKEKASVQWSQFRLKLGDYLISGSATMGAVSIVKDPSVVGAIPYTGLIILRPADPIVVMEYIATALRSSLFIRQIDLLKTGAAMQHFGPTHLAQVSLPIPERERQKDIASTAREIWDQSAAATAAIDRQLSLLSERRQSLIFAAVTGQLDVTTAGRSATSGGAA</sequence>
<comment type="similarity">
    <text evidence="1">Belongs to the type-I restriction system S methylase family.</text>
</comment>
<evidence type="ECO:0000256" key="2">
    <source>
        <dbReference type="ARBA" id="ARBA00022747"/>
    </source>
</evidence>
<dbReference type="PANTHER" id="PTHR43140">
    <property type="entry name" value="TYPE-1 RESTRICTION ENZYME ECOKI SPECIFICITY PROTEIN"/>
    <property type="match status" value="1"/>
</dbReference>
<dbReference type="InterPro" id="IPR044946">
    <property type="entry name" value="Restrct_endonuc_typeI_TRD_sf"/>
</dbReference>
<dbReference type="PANTHER" id="PTHR43140:SF1">
    <property type="entry name" value="TYPE I RESTRICTION ENZYME ECOKI SPECIFICITY SUBUNIT"/>
    <property type="match status" value="1"/>
</dbReference>
<evidence type="ECO:0000256" key="3">
    <source>
        <dbReference type="ARBA" id="ARBA00023125"/>
    </source>
</evidence>
<evidence type="ECO:0000256" key="1">
    <source>
        <dbReference type="ARBA" id="ARBA00010923"/>
    </source>
</evidence>
<organism evidence="6 7">
    <name type="scientific">Streptomyces badius</name>
    <dbReference type="NCBI Taxonomy" id="1941"/>
    <lineage>
        <taxon>Bacteria</taxon>
        <taxon>Bacillati</taxon>
        <taxon>Actinomycetota</taxon>
        <taxon>Actinomycetes</taxon>
        <taxon>Kitasatosporales</taxon>
        <taxon>Streptomycetaceae</taxon>
        <taxon>Streptomyces</taxon>
    </lineage>
</organism>
<keyword evidence="7" id="KW-1185">Reference proteome</keyword>
<dbReference type="InterPro" id="IPR000055">
    <property type="entry name" value="Restrct_endonuc_typeI_TRD"/>
</dbReference>
<comment type="subunit">
    <text evidence="4">The methyltransferase is composed of M and S polypeptides.</text>
</comment>
<dbReference type="Proteomes" id="UP000659767">
    <property type="component" value="Unassembled WGS sequence"/>
</dbReference>
<feature type="domain" description="Type I restriction modification DNA specificity" evidence="5">
    <location>
        <begin position="178"/>
        <end position="331"/>
    </location>
</feature>
<proteinExistence type="inferred from homology"/>